<reference evidence="2 3" key="1">
    <citation type="submission" date="2017-12" db="EMBL/GenBank/DDBJ databases">
        <title>Phages infecting Faecalibacterium prausnitzii belong to novel viral genera that help decipher intestinal viromes.</title>
        <authorList>
            <person name="Petit M.-A."/>
            <person name="De Paepe M."/>
            <person name="Benevides L."/>
            <person name="Langella P."/>
        </authorList>
    </citation>
    <scope>NUCLEOTIDE SEQUENCE [LARGE SCALE GENOMIC DNA]</scope>
</reference>
<sequence>MNDTVHGHMVQDLLRHRFGSHDNLICKYSSKYPVQAEREFQRLTNAYIRILNELLKEYLPEIRDAARAEREAGQRHDDALDLIAKVKTVFSKMTVELERRTSMFGLRSKIESMAKLTRKLSIQEWKKAVKSTLGIDLMDDYYTGELYRTMMERWVEDNVALIKTIPQESLRRMRQIVLEGYRNGETTTAIVKQIQRTYSVDRRHAQLLARDQIAKLNGDITQQQQQDAGVVEYVWSTSGDSRVRPSHAALNHKRFRWDDPPVVDEKTGRRCHPGKDYQCRCCALPVFNIKTVDLPVTKGGDGRG</sequence>
<organism evidence="2 3">
    <name type="scientific">Faecalibacterium phage FP_Brigit</name>
    <dbReference type="NCBI Taxonomy" id="2070181"/>
    <lineage>
        <taxon>Viruses</taxon>
        <taxon>Duplodnaviria</taxon>
        <taxon>Heunggongvirae</taxon>
        <taxon>Uroviricota</taxon>
        <taxon>Caudoviricetes</taxon>
        <taxon>Brigitvirus</taxon>
        <taxon>Brigitvirus brigit</taxon>
    </lineage>
</organism>
<evidence type="ECO:0000259" key="1">
    <source>
        <dbReference type="Pfam" id="PF04233"/>
    </source>
</evidence>
<dbReference type="InterPro" id="IPR006528">
    <property type="entry name" value="Phage_head_morphogenesis_dom"/>
</dbReference>
<dbReference type="GeneID" id="54987464"/>
<feature type="domain" description="Phage head morphogenesis" evidence="1">
    <location>
        <begin position="174"/>
        <end position="282"/>
    </location>
</feature>
<evidence type="ECO:0000313" key="3">
    <source>
        <dbReference type="Proteomes" id="UP000240268"/>
    </source>
</evidence>
<dbReference type="Pfam" id="PF04233">
    <property type="entry name" value="Phage_Mu_F"/>
    <property type="match status" value="1"/>
</dbReference>
<dbReference type="Proteomes" id="UP000240268">
    <property type="component" value="Segment"/>
</dbReference>
<dbReference type="RefSeq" id="YP_009797055.1">
    <property type="nucleotide sequence ID" value="NC_047909.1"/>
</dbReference>
<dbReference type="EMBL" id="MG711465">
    <property type="protein sequence ID" value="AUV56653.1"/>
    <property type="molecule type" value="Genomic_DNA"/>
</dbReference>
<proteinExistence type="predicted"/>
<dbReference type="NCBIfam" id="TIGR01641">
    <property type="entry name" value="phageSPP1_gp7"/>
    <property type="match status" value="1"/>
</dbReference>
<protein>
    <submittedName>
        <fullName evidence="2">Minor capsid protein</fullName>
    </submittedName>
</protein>
<name>A0A2K9V3J6_9CAUD</name>
<dbReference type="KEGG" id="vg:54987464"/>
<evidence type="ECO:0000313" key="2">
    <source>
        <dbReference type="EMBL" id="AUV56653.1"/>
    </source>
</evidence>
<keyword evidence="3" id="KW-1185">Reference proteome</keyword>
<accession>A0A2K9V3J6</accession>